<dbReference type="GO" id="GO:0022857">
    <property type="term" value="F:transmembrane transporter activity"/>
    <property type="evidence" value="ECO:0007669"/>
    <property type="project" value="InterPro"/>
</dbReference>
<dbReference type="GO" id="GO:0015791">
    <property type="term" value="P:polyol transmembrane transport"/>
    <property type="evidence" value="ECO:0007669"/>
    <property type="project" value="UniProtKB-ARBA"/>
</dbReference>
<feature type="transmembrane region" description="Helical" evidence="8">
    <location>
        <begin position="353"/>
        <end position="373"/>
    </location>
</feature>
<name>A0A642V486_9ASCO</name>
<feature type="transmembrane region" description="Helical" evidence="8">
    <location>
        <begin position="108"/>
        <end position="126"/>
    </location>
</feature>
<evidence type="ECO:0000259" key="9">
    <source>
        <dbReference type="PROSITE" id="PS50850"/>
    </source>
</evidence>
<dbReference type="Proteomes" id="UP000761534">
    <property type="component" value="Unassembled WGS sequence"/>
</dbReference>
<dbReference type="PROSITE" id="PS50850">
    <property type="entry name" value="MFS"/>
    <property type="match status" value="1"/>
</dbReference>
<dbReference type="InterPro" id="IPR005829">
    <property type="entry name" value="Sugar_transporter_CS"/>
</dbReference>
<evidence type="ECO:0000256" key="7">
    <source>
        <dbReference type="RuleBase" id="RU003346"/>
    </source>
</evidence>
<evidence type="ECO:0000256" key="2">
    <source>
        <dbReference type="ARBA" id="ARBA00010992"/>
    </source>
</evidence>
<dbReference type="OrthoDB" id="6339427at2759"/>
<feature type="transmembrane region" description="Helical" evidence="8">
    <location>
        <begin position="446"/>
        <end position="466"/>
    </location>
</feature>
<dbReference type="AlphaFoldDB" id="A0A642V486"/>
<accession>A0A642V486</accession>
<dbReference type="InterPro" id="IPR005828">
    <property type="entry name" value="MFS_sugar_transport-like"/>
</dbReference>
<evidence type="ECO:0000256" key="3">
    <source>
        <dbReference type="ARBA" id="ARBA00022448"/>
    </source>
</evidence>
<feature type="transmembrane region" description="Helical" evidence="8">
    <location>
        <begin position="196"/>
        <end position="218"/>
    </location>
</feature>
<organism evidence="10 11">
    <name type="scientific">Trichomonascus ciferrii</name>
    <dbReference type="NCBI Taxonomy" id="44093"/>
    <lineage>
        <taxon>Eukaryota</taxon>
        <taxon>Fungi</taxon>
        <taxon>Dikarya</taxon>
        <taxon>Ascomycota</taxon>
        <taxon>Saccharomycotina</taxon>
        <taxon>Dipodascomycetes</taxon>
        <taxon>Dipodascales</taxon>
        <taxon>Trichomonascaceae</taxon>
        <taxon>Trichomonascus</taxon>
        <taxon>Trichomonascus ciferrii complex</taxon>
    </lineage>
</organism>
<dbReference type="GO" id="GO:0016020">
    <property type="term" value="C:membrane"/>
    <property type="evidence" value="ECO:0007669"/>
    <property type="project" value="UniProtKB-SubCell"/>
</dbReference>
<dbReference type="InterPro" id="IPR036259">
    <property type="entry name" value="MFS_trans_sf"/>
</dbReference>
<keyword evidence="4 8" id="KW-0812">Transmembrane</keyword>
<feature type="transmembrane region" description="Helical" evidence="8">
    <location>
        <begin position="313"/>
        <end position="333"/>
    </location>
</feature>
<dbReference type="Gene3D" id="1.20.1250.20">
    <property type="entry name" value="MFS general substrate transporter like domains"/>
    <property type="match status" value="1"/>
</dbReference>
<dbReference type="VEuPathDB" id="FungiDB:TRICI_004997"/>
<dbReference type="PROSITE" id="PS00217">
    <property type="entry name" value="SUGAR_TRANSPORT_2"/>
    <property type="match status" value="1"/>
</dbReference>
<evidence type="ECO:0000256" key="1">
    <source>
        <dbReference type="ARBA" id="ARBA00004141"/>
    </source>
</evidence>
<feature type="transmembrane region" description="Helical" evidence="8">
    <location>
        <begin position="409"/>
        <end position="434"/>
    </location>
</feature>
<feature type="domain" description="Major facilitator superfamily (MFS) profile" evidence="9">
    <location>
        <begin position="72"/>
        <end position="502"/>
    </location>
</feature>
<dbReference type="EMBL" id="SWFS01000380">
    <property type="protein sequence ID" value="KAA8907418.1"/>
    <property type="molecule type" value="Genomic_DNA"/>
</dbReference>
<dbReference type="FunFam" id="1.20.1250.20:FF:000134">
    <property type="entry name" value="MFS sugar transporter protein"/>
    <property type="match status" value="1"/>
</dbReference>
<dbReference type="Pfam" id="PF00083">
    <property type="entry name" value="Sugar_tr"/>
    <property type="match status" value="1"/>
</dbReference>
<protein>
    <recommendedName>
        <fullName evidence="9">Major facilitator superfamily (MFS) profile domain-containing protein</fullName>
    </recommendedName>
</protein>
<feature type="transmembrane region" description="Helical" evidence="8">
    <location>
        <begin position="68"/>
        <end position="96"/>
    </location>
</feature>
<feature type="transmembrane region" description="Helical" evidence="8">
    <location>
        <begin position="478"/>
        <end position="496"/>
    </location>
</feature>
<proteinExistence type="inferred from homology"/>
<dbReference type="InterPro" id="IPR020846">
    <property type="entry name" value="MFS_dom"/>
</dbReference>
<dbReference type="PANTHER" id="PTHR48020">
    <property type="entry name" value="PROTON MYO-INOSITOL COTRANSPORTER"/>
    <property type="match status" value="1"/>
</dbReference>
<feature type="transmembrane region" description="Helical" evidence="8">
    <location>
        <begin position="138"/>
        <end position="155"/>
    </location>
</feature>
<sequence length="547" mass="60558">MSEDKRDVEIDEKTVSEGPRVVQIDAGEYIEIDDVAIAEDISALESELEESGKRKFLSAYYLRTPKTFIWFLASLASVGGFLFGVDQSLISGAALYIPNDIDLTDSQMSMVVGFTPLGAMFGALILMPTNDLFGRKWAIVISSIIFTVGAILEAVPQTFSVLLAGRLVLGVALGLLSGTVPAYISENCAVRWRGGLVSLYQVMVAFGVSCGYVIAAIFNNVPGNWRYILGSSLVFSTILFLGMLTLPESTRWLMKHGRKLDSFHVWKYARGFDAIEEKREFYIMEKTLLYEEKMSKGRWLALDLVRKPRCRRAMVAAVIFGLGCQQMAGVNSIEYFQASLVQQAGLSAENAVYSSIVGGGIMFLSTLPAIYLMDRLGRRVLTLSLIPGVAIGLIITGCSFLPSDLGLRLGLYFWGMITFTIFWSPGLGPGPYLFASEVYPTYLRSYGMSLASLCNWTGTFVTTYPFQAMSDAMTSTGVFAGFYCGVLLLSSVYLLFYMPETKGLTLEEINELFEQPISKTCRTNIQNLKQTWHNILHGNFRQVFAFD</sequence>
<evidence type="ECO:0000256" key="4">
    <source>
        <dbReference type="ARBA" id="ARBA00022692"/>
    </source>
</evidence>
<comment type="similarity">
    <text evidence="2 7">Belongs to the major facilitator superfamily. Sugar transporter (TC 2.A.1.1) family.</text>
</comment>
<dbReference type="PROSITE" id="PS00216">
    <property type="entry name" value="SUGAR_TRANSPORT_1"/>
    <property type="match status" value="1"/>
</dbReference>
<dbReference type="PANTHER" id="PTHR48020:SF9">
    <property type="entry name" value="MAJOR FACILITATOR SUPERFAMILY (MFS) PROFILE DOMAIN-CONTAINING PROTEIN"/>
    <property type="match status" value="1"/>
</dbReference>
<dbReference type="InterPro" id="IPR003663">
    <property type="entry name" value="Sugar/inositol_transpt"/>
</dbReference>
<keyword evidence="3 7" id="KW-0813">Transport</keyword>
<reference evidence="10" key="1">
    <citation type="journal article" date="2019" name="G3 (Bethesda)">
        <title>Genome Assemblies of Two Rare Opportunistic Yeast Pathogens: Diutina rugosa (syn. Candida rugosa) and Trichomonascus ciferrii (syn. Candida ciferrii).</title>
        <authorList>
            <person name="Mixao V."/>
            <person name="Saus E."/>
            <person name="Hansen A.P."/>
            <person name="Lass-Florl C."/>
            <person name="Gabaldon T."/>
        </authorList>
    </citation>
    <scope>NUCLEOTIDE SEQUENCE</scope>
    <source>
        <strain evidence="10">CBS 4856</strain>
    </source>
</reference>
<feature type="transmembrane region" description="Helical" evidence="8">
    <location>
        <begin position="224"/>
        <end position="246"/>
    </location>
</feature>
<gene>
    <name evidence="10" type="ORF">TRICI_004997</name>
</gene>
<keyword evidence="11" id="KW-1185">Reference proteome</keyword>
<comment type="caution">
    <text evidence="10">The sequence shown here is derived from an EMBL/GenBank/DDBJ whole genome shotgun (WGS) entry which is preliminary data.</text>
</comment>
<feature type="transmembrane region" description="Helical" evidence="8">
    <location>
        <begin position="161"/>
        <end position="184"/>
    </location>
</feature>
<evidence type="ECO:0000313" key="10">
    <source>
        <dbReference type="EMBL" id="KAA8907418.1"/>
    </source>
</evidence>
<feature type="transmembrane region" description="Helical" evidence="8">
    <location>
        <begin position="380"/>
        <end position="403"/>
    </location>
</feature>
<evidence type="ECO:0000256" key="6">
    <source>
        <dbReference type="ARBA" id="ARBA00023136"/>
    </source>
</evidence>
<keyword evidence="5 8" id="KW-1133">Transmembrane helix</keyword>
<evidence type="ECO:0000256" key="8">
    <source>
        <dbReference type="SAM" id="Phobius"/>
    </source>
</evidence>
<comment type="subcellular location">
    <subcellularLocation>
        <location evidence="1">Membrane</location>
        <topology evidence="1">Multi-pass membrane protein</topology>
    </subcellularLocation>
</comment>
<keyword evidence="6 8" id="KW-0472">Membrane</keyword>
<dbReference type="GO" id="GO:0015798">
    <property type="term" value="P:myo-inositol transport"/>
    <property type="evidence" value="ECO:0007669"/>
    <property type="project" value="UniProtKB-ARBA"/>
</dbReference>
<dbReference type="PRINTS" id="PR00171">
    <property type="entry name" value="SUGRTRNSPORT"/>
</dbReference>
<dbReference type="InterPro" id="IPR050814">
    <property type="entry name" value="Myo-inositol_Transporter"/>
</dbReference>
<evidence type="ECO:0000313" key="11">
    <source>
        <dbReference type="Proteomes" id="UP000761534"/>
    </source>
</evidence>
<dbReference type="SUPFAM" id="SSF103473">
    <property type="entry name" value="MFS general substrate transporter"/>
    <property type="match status" value="1"/>
</dbReference>
<dbReference type="NCBIfam" id="TIGR00879">
    <property type="entry name" value="SP"/>
    <property type="match status" value="1"/>
</dbReference>
<evidence type="ECO:0000256" key="5">
    <source>
        <dbReference type="ARBA" id="ARBA00022989"/>
    </source>
</evidence>